<dbReference type="NCBIfam" id="NF006681">
    <property type="entry name" value="PRK09229.1-2"/>
    <property type="match status" value="1"/>
</dbReference>
<dbReference type="Proteomes" id="UP001204851">
    <property type="component" value="Unassembled WGS sequence"/>
</dbReference>
<dbReference type="Gene3D" id="2.30.40.10">
    <property type="entry name" value="Urease, subunit C, domain 1"/>
    <property type="match status" value="1"/>
</dbReference>
<dbReference type="NCBIfam" id="TIGR02022">
    <property type="entry name" value="hutF"/>
    <property type="match status" value="1"/>
</dbReference>
<dbReference type="InterPro" id="IPR011059">
    <property type="entry name" value="Metal-dep_hydrolase_composite"/>
</dbReference>
<dbReference type="SUPFAM" id="SSF51556">
    <property type="entry name" value="Metallo-dependent hydrolases"/>
    <property type="match status" value="1"/>
</dbReference>
<protein>
    <submittedName>
        <fullName evidence="6">Formimidoylglutamate deiminase</fullName>
        <ecNumber evidence="6">3.5.3.13</ecNumber>
    </submittedName>
</protein>
<dbReference type="InterPro" id="IPR006680">
    <property type="entry name" value="Amidohydro-rel"/>
</dbReference>
<comment type="caution">
    <text evidence="6">The sequence shown here is derived from an EMBL/GenBank/DDBJ whole genome shotgun (WGS) entry which is preliminary data.</text>
</comment>
<dbReference type="EC" id="3.5.3.13" evidence="6"/>
<dbReference type="PANTHER" id="PTHR11271">
    <property type="entry name" value="GUANINE DEAMINASE"/>
    <property type="match status" value="1"/>
</dbReference>
<dbReference type="InterPro" id="IPR051607">
    <property type="entry name" value="Metallo-dep_hydrolases"/>
</dbReference>
<accession>A0ABT1BI56</accession>
<evidence type="ECO:0000313" key="6">
    <source>
        <dbReference type="EMBL" id="MCO5975902.1"/>
    </source>
</evidence>
<gene>
    <name evidence="6" type="primary">hutF</name>
    <name evidence="6" type="ORF">M0L44_04060</name>
</gene>
<keyword evidence="3 6" id="KW-0378">Hydrolase</keyword>
<evidence type="ECO:0000313" key="7">
    <source>
        <dbReference type="Proteomes" id="UP001204851"/>
    </source>
</evidence>
<dbReference type="InterPro" id="IPR010252">
    <property type="entry name" value="HutF"/>
</dbReference>
<dbReference type="Pfam" id="PF01979">
    <property type="entry name" value="Amidohydro_1"/>
    <property type="match status" value="1"/>
</dbReference>
<comment type="cofactor">
    <cofactor evidence="1">
        <name>Zn(2+)</name>
        <dbReference type="ChEBI" id="CHEBI:29105"/>
    </cofactor>
</comment>
<evidence type="ECO:0000256" key="2">
    <source>
        <dbReference type="ARBA" id="ARBA00022723"/>
    </source>
</evidence>
<dbReference type="RefSeq" id="WP_252768355.1">
    <property type="nucleotide sequence ID" value="NZ_JAMXMC010000002.1"/>
</dbReference>
<dbReference type="InterPro" id="IPR032466">
    <property type="entry name" value="Metal_Hydrolase"/>
</dbReference>
<dbReference type="EMBL" id="JAMXMC010000002">
    <property type="protein sequence ID" value="MCO5975902.1"/>
    <property type="molecule type" value="Genomic_DNA"/>
</dbReference>
<sequence length="468" mass="50332">MSRATTPTQTLWAPWAWLPEGWQADVLLTVDAQGCWATVQAGQPCPPGAQRLAAPVLPGLVDAHSHAFQRAFAGLAEQRTRAEDDFWSWRDRMYRVAGRVGPAELRTIARQLYGELLRGGYTQVCEFHYLQHQPDGTPYDDPLTLSRALIDAAADTGIGLTLLPVIYERAGFSQPTLRPDQARFRLDADGAWAICQAVNAQGHARLNAGVAVHSLRAARLESLQRLATLAAGQAVPLHIHVAEQPAEVRDCLAATGQRPMQWLAAQGLLDARWQLVHATHSTPEEIAAVAAHGAGVVLCPGTEANLGDGLADLPGWLAAGVPLAIGSDSQVTRDWREELRWLEYGQRLQRLQRNVAADPAGGEPSGSTRLWRSALRGGQAAAGQAAWGLQAGARADLLVADAAAPECAGLPMDRWLDALVMTGPGTPWAAVMVAGDWVLRDGLLRADHSCRAEKGPSAYTQLMSALWH</sequence>
<keyword evidence="7" id="KW-1185">Reference proteome</keyword>
<proteinExistence type="predicted"/>
<evidence type="ECO:0000259" key="5">
    <source>
        <dbReference type="Pfam" id="PF01979"/>
    </source>
</evidence>
<evidence type="ECO:0000256" key="4">
    <source>
        <dbReference type="ARBA" id="ARBA00022833"/>
    </source>
</evidence>
<dbReference type="PANTHER" id="PTHR11271:SF48">
    <property type="entry name" value="AMIDOHYDROLASE-RELATED DOMAIN-CONTAINING PROTEIN"/>
    <property type="match status" value="1"/>
</dbReference>
<keyword evidence="2" id="KW-0479">Metal-binding</keyword>
<evidence type="ECO:0000256" key="3">
    <source>
        <dbReference type="ARBA" id="ARBA00022801"/>
    </source>
</evidence>
<dbReference type="GO" id="GO:0050416">
    <property type="term" value="F:formimidoylglutamate deiminase activity"/>
    <property type="evidence" value="ECO:0007669"/>
    <property type="project" value="UniProtKB-EC"/>
</dbReference>
<organism evidence="6 7">
    <name type="scientific">Ideonella oryzae</name>
    <dbReference type="NCBI Taxonomy" id="2937441"/>
    <lineage>
        <taxon>Bacteria</taxon>
        <taxon>Pseudomonadati</taxon>
        <taxon>Pseudomonadota</taxon>
        <taxon>Betaproteobacteria</taxon>
        <taxon>Burkholderiales</taxon>
        <taxon>Sphaerotilaceae</taxon>
        <taxon>Ideonella</taxon>
    </lineage>
</organism>
<keyword evidence="4" id="KW-0862">Zinc</keyword>
<dbReference type="Gene3D" id="3.20.20.140">
    <property type="entry name" value="Metal-dependent hydrolases"/>
    <property type="match status" value="1"/>
</dbReference>
<dbReference type="SUPFAM" id="SSF51338">
    <property type="entry name" value="Composite domain of metallo-dependent hydrolases"/>
    <property type="match status" value="1"/>
</dbReference>
<reference evidence="6 7" key="1">
    <citation type="submission" date="2022-06" db="EMBL/GenBank/DDBJ databases">
        <title>Ideonella sp. NS12-5 Genome sequencing and assembly.</title>
        <authorList>
            <person name="Jung Y."/>
        </authorList>
    </citation>
    <scope>NUCLEOTIDE SEQUENCE [LARGE SCALE GENOMIC DNA]</scope>
    <source>
        <strain evidence="6 7">NS12-5</strain>
    </source>
</reference>
<feature type="domain" description="Amidohydrolase-related" evidence="5">
    <location>
        <begin position="56"/>
        <end position="438"/>
    </location>
</feature>
<name>A0ABT1BI56_9BURK</name>
<evidence type="ECO:0000256" key="1">
    <source>
        <dbReference type="ARBA" id="ARBA00001947"/>
    </source>
</evidence>